<dbReference type="PANTHER" id="PTHR32552">
    <property type="entry name" value="FERRICHROME IRON RECEPTOR-RELATED"/>
    <property type="match status" value="1"/>
</dbReference>
<dbReference type="InterPro" id="IPR037066">
    <property type="entry name" value="Plug_dom_sf"/>
</dbReference>
<evidence type="ECO:0000259" key="14">
    <source>
        <dbReference type="Pfam" id="PF07715"/>
    </source>
</evidence>
<dbReference type="Gene3D" id="2.170.130.10">
    <property type="entry name" value="TonB-dependent receptor, plug domain"/>
    <property type="match status" value="1"/>
</dbReference>
<evidence type="ECO:0000259" key="13">
    <source>
        <dbReference type="Pfam" id="PF00593"/>
    </source>
</evidence>
<dbReference type="InterPro" id="IPR012910">
    <property type="entry name" value="Plug_dom"/>
</dbReference>
<keyword evidence="16" id="KW-1185">Reference proteome</keyword>
<evidence type="ECO:0000256" key="5">
    <source>
        <dbReference type="ARBA" id="ARBA00022692"/>
    </source>
</evidence>
<protein>
    <recommendedName>
        <fullName evidence="17">TonB-dependent siderophore receptor</fullName>
    </recommendedName>
</protein>
<comment type="caution">
    <text evidence="15">The sequence shown here is derived from an EMBL/GenBank/DDBJ whole genome shotgun (WGS) entry which is preliminary data.</text>
</comment>
<dbReference type="InterPro" id="IPR036942">
    <property type="entry name" value="Beta-barrel_TonB_sf"/>
</dbReference>
<keyword evidence="7 10" id="KW-0472">Membrane</keyword>
<dbReference type="PROSITE" id="PS52016">
    <property type="entry name" value="TONB_DEPENDENT_REC_3"/>
    <property type="match status" value="1"/>
</dbReference>
<reference evidence="15 16" key="1">
    <citation type="submission" date="2013-02" db="EMBL/GenBank/DDBJ databases">
        <title>The Genome Sequence of Acinetobacter soli NIPH 2899.</title>
        <authorList>
            <consortium name="The Broad Institute Genome Sequencing Platform"/>
            <consortium name="The Broad Institute Genome Sequencing Center for Infectious Disease"/>
            <person name="Cerqueira G."/>
            <person name="Feldgarden M."/>
            <person name="Courvalin P."/>
            <person name="Perichon B."/>
            <person name="Grillot-Courvalin C."/>
            <person name="Clermont D."/>
            <person name="Rocha E."/>
            <person name="Yoon E.-J."/>
            <person name="Nemec A."/>
            <person name="Walker B."/>
            <person name="Young S.K."/>
            <person name="Zeng Q."/>
            <person name="Gargeya S."/>
            <person name="Fitzgerald M."/>
            <person name="Haas B."/>
            <person name="Abouelleil A."/>
            <person name="Alvarado L."/>
            <person name="Arachchi H.M."/>
            <person name="Berlin A.M."/>
            <person name="Chapman S.B."/>
            <person name="Dewar J."/>
            <person name="Goldberg J."/>
            <person name="Griggs A."/>
            <person name="Gujja S."/>
            <person name="Hansen M."/>
            <person name="Howarth C."/>
            <person name="Imamovic A."/>
            <person name="Larimer J."/>
            <person name="McCowan C."/>
            <person name="Murphy C."/>
            <person name="Neiman D."/>
            <person name="Pearson M."/>
            <person name="Priest M."/>
            <person name="Roberts A."/>
            <person name="Saif S."/>
            <person name="Shea T."/>
            <person name="Sisk P."/>
            <person name="Sykes S."/>
            <person name="Wortman J."/>
            <person name="Nusbaum C."/>
            <person name="Birren B."/>
        </authorList>
    </citation>
    <scope>NUCLEOTIDE SEQUENCE [LARGE SCALE GENOMIC DNA]</scope>
    <source>
        <strain evidence="15 16">NIPH 2899</strain>
    </source>
</reference>
<evidence type="ECO:0000256" key="11">
    <source>
        <dbReference type="RuleBase" id="RU003357"/>
    </source>
</evidence>
<evidence type="ECO:0000256" key="12">
    <source>
        <dbReference type="SAM" id="SignalP"/>
    </source>
</evidence>
<evidence type="ECO:0000256" key="7">
    <source>
        <dbReference type="ARBA" id="ARBA00023136"/>
    </source>
</evidence>
<dbReference type="Proteomes" id="UP000018433">
    <property type="component" value="Unassembled WGS sequence"/>
</dbReference>
<sequence>MDMNAPRSHLFKLSVVALAISQVQLSYAEDATLPVIKLQAESNAEQSSEQTKAYIIKKSSSATKLNIDAQETPQTINVVTRQQIDDFKLNSTRDVLAHTPGVTVLNQETERTTYMSRGYEISNILTDGVGFPLTNYNYNNTNPDTYFYDRVEVVKGADALNSAFGDPGATINNIRKRPTKDFQASAGISYGSWNTQRYEADMSGSLTSDGSVRGRVMGYEQTGDSYLDKYSLEKNGFAGILDADLTESTTFTVGYSEQNHLPNANNWGALPLLDSQGQQISYSRSYNPAPNWAYWDGKIQNAFAELKQKLGDTWTAKLTYNYEKNKKDSRLLYYYGYPNADGSNVSLYAGGYKQVNRRNQYNFDLSGEYTLWGKNHEASVGYSHVNSKQKDQQSTGFINDSNVNNDYSQGYLRQLTTNWASWTPQSVTWSDFAESANYEQNVDSIYAATRLHLSEKLKFILGGNYIKAESKGISYGSDMSFKDDKVSPYAGITYSFTPEYMGYASYTSIFRPQTGIDQATNQALKPIDGKSYELGVKSTWLDNALVGSLAVFKTEQNNYPLKSSDGNPLNRKTLTSDLESQGVEVTLAGQITDHTNIAFGYTQFSLKDKVNGGQARTYNPNQTINLLTTYTVPALPKLKLGAGLRWQDATKQSDVGLGTSYLIKQDAYTLIDLMASYDVNEHLSIQANGKNVTNKKYLNSFPDGQAYYGEPANYTVSVKFKY</sequence>
<evidence type="ECO:0008006" key="17">
    <source>
        <dbReference type="Google" id="ProtNLM"/>
    </source>
</evidence>
<evidence type="ECO:0000256" key="4">
    <source>
        <dbReference type="ARBA" id="ARBA00022452"/>
    </source>
</evidence>
<evidence type="ECO:0000313" key="15">
    <source>
        <dbReference type="EMBL" id="ENV60244.1"/>
    </source>
</evidence>
<dbReference type="Pfam" id="PF00593">
    <property type="entry name" value="TonB_dep_Rec_b-barrel"/>
    <property type="match status" value="1"/>
</dbReference>
<dbReference type="InterPro" id="IPR000531">
    <property type="entry name" value="Beta-barrel_TonB"/>
</dbReference>
<proteinExistence type="inferred from homology"/>
<accession>A0ABN0JX74</accession>
<feature type="domain" description="TonB-dependent receptor plug" evidence="14">
    <location>
        <begin position="69"/>
        <end position="165"/>
    </location>
</feature>
<keyword evidence="5 10" id="KW-0812">Transmembrane</keyword>
<gene>
    <name evidence="15" type="ORF">F950_02806</name>
</gene>
<dbReference type="CDD" id="cd01347">
    <property type="entry name" value="ligand_gated_channel"/>
    <property type="match status" value="1"/>
</dbReference>
<dbReference type="EMBL" id="APPV01000011">
    <property type="protein sequence ID" value="ENV60244.1"/>
    <property type="molecule type" value="Genomic_DNA"/>
</dbReference>
<dbReference type="SUPFAM" id="SSF56935">
    <property type="entry name" value="Porins"/>
    <property type="match status" value="1"/>
</dbReference>
<evidence type="ECO:0000256" key="8">
    <source>
        <dbReference type="ARBA" id="ARBA00023170"/>
    </source>
</evidence>
<keyword evidence="9 10" id="KW-0998">Cell outer membrane</keyword>
<evidence type="ECO:0000256" key="10">
    <source>
        <dbReference type="PROSITE-ProRule" id="PRU01360"/>
    </source>
</evidence>
<evidence type="ECO:0000256" key="1">
    <source>
        <dbReference type="ARBA" id="ARBA00004571"/>
    </source>
</evidence>
<keyword evidence="12" id="KW-0732">Signal</keyword>
<evidence type="ECO:0000256" key="9">
    <source>
        <dbReference type="ARBA" id="ARBA00023237"/>
    </source>
</evidence>
<feature type="chain" id="PRO_5045390805" description="TonB-dependent siderophore receptor" evidence="12">
    <location>
        <begin position="29"/>
        <end position="722"/>
    </location>
</feature>
<dbReference type="Pfam" id="PF07715">
    <property type="entry name" value="Plug"/>
    <property type="match status" value="1"/>
</dbReference>
<evidence type="ECO:0000256" key="3">
    <source>
        <dbReference type="ARBA" id="ARBA00022448"/>
    </source>
</evidence>
<keyword evidence="8" id="KW-0675">Receptor</keyword>
<dbReference type="PANTHER" id="PTHR32552:SF74">
    <property type="entry name" value="HYDROXAMATE SIDEROPHORE RECEPTOR FHUE"/>
    <property type="match status" value="1"/>
</dbReference>
<evidence type="ECO:0000313" key="16">
    <source>
        <dbReference type="Proteomes" id="UP000018433"/>
    </source>
</evidence>
<comment type="similarity">
    <text evidence="2 10 11">Belongs to the TonB-dependent receptor family.</text>
</comment>
<organism evidence="15 16">
    <name type="scientific">Acinetobacter soli NIPH 2899</name>
    <dbReference type="NCBI Taxonomy" id="1217677"/>
    <lineage>
        <taxon>Bacteria</taxon>
        <taxon>Pseudomonadati</taxon>
        <taxon>Pseudomonadota</taxon>
        <taxon>Gammaproteobacteria</taxon>
        <taxon>Moraxellales</taxon>
        <taxon>Moraxellaceae</taxon>
        <taxon>Acinetobacter</taxon>
    </lineage>
</organism>
<dbReference type="InterPro" id="IPR010105">
    <property type="entry name" value="TonB_sidphr_rcpt"/>
</dbReference>
<dbReference type="NCBIfam" id="TIGR01783">
    <property type="entry name" value="TonB-siderophor"/>
    <property type="match status" value="1"/>
</dbReference>
<comment type="subcellular location">
    <subcellularLocation>
        <location evidence="1 10">Cell outer membrane</location>
        <topology evidence="1 10">Multi-pass membrane protein</topology>
    </subcellularLocation>
</comment>
<keyword evidence="3 10" id="KW-0813">Transport</keyword>
<keyword evidence="6 11" id="KW-0798">TonB box</keyword>
<feature type="signal peptide" evidence="12">
    <location>
        <begin position="1"/>
        <end position="28"/>
    </location>
</feature>
<feature type="domain" description="TonB-dependent receptor-like beta-barrel" evidence="13">
    <location>
        <begin position="263"/>
        <end position="692"/>
    </location>
</feature>
<keyword evidence="4 10" id="KW-1134">Transmembrane beta strand</keyword>
<evidence type="ECO:0000256" key="6">
    <source>
        <dbReference type="ARBA" id="ARBA00023077"/>
    </source>
</evidence>
<dbReference type="InterPro" id="IPR039426">
    <property type="entry name" value="TonB-dep_rcpt-like"/>
</dbReference>
<evidence type="ECO:0000256" key="2">
    <source>
        <dbReference type="ARBA" id="ARBA00009810"/>
    </source>
</evidence>
<name>A0ABN0JX74_9GAMM</name>
<dbReference type="Gene3D" id="2.40.170.20">
    <property type="entry name" value="TonB-dependent receptor, beta-barrel domain"/>
    <property type="match status" value="1"/>
</dbReference>